<dbReference type="Proteomes" id="UP000094236">
    <property type="component" value="Unassembled WGS sequence"/>
</dbReference>
<feature type="transmembrane region" description="Helical" evidence="7">
    <location>
        <begin position="268"/>
        <end position="292"/>
    </location>
</feature>
<evidence type="ECO:0000256" key="6">
    <source>
        <dbReference type="SAM" id="MobiDB-lite"/>
    </source>
</evidence>
<keyword evidence="10" id="KW-1185">Reference proteome</keyword>
<evidence type="ECO:0000313" key="10">
    <source>
        <dbReference type="Proteomes" id="UP000094236"/>
    </source>
</evidence>
<keyword evidence="3 7" id="KW-0812">Transmembrane</keyword>
<sequence length="443" mass="49498">MEIEPDDGLKAVSAEELSSKGSNSFASLPVGIENQTSNNNARYKDNDEYNFERRRRIADTDEINEDSEVEVINETSGLLELTSSRSNRSGIILTDSTIKGKSTASQTIFNSINVIIGIGKYLIGDKLNFAIFITFAFDLIGASLALILLFSDSFHTFFINVDPFIFKLIILCLVFGLSFLPLNILSIFSFIGIICTSGVVIIIFCAGFFKKNSPGSLLSPIFNKNYLWPKNINDLLISISIFMANYGGHVVLPEIISDMKRPAKEAQFSMIITFTFTWFIDLFIGLTGFLMFGSNVEDEITKNIMLQQGYPSWIPTIICLLMGLLPIAKLPIVTRPLISTFEKSILNIDFSKNENSRFIKKLLSRLFVYIFFLIISMIFTSFGKIMAFLGSAICFTVCVTLPLLFYLKIFKNKLSRFNKICLYIGVLVSCLFAISGTIASIMG</sequence>
<feature type="transmembrane region" description="Helical" evidence="7">
    <location>
        <begin position="157"/>
        <end position="180"/>
    </location>
</feature>
<feature type="domain" description="Amino acid transporter transmembrane" evidence="8">
    <location>
        <begin position="118"/>
        <end position="442"/>
    </location>
</feature>
<evidence type="ECO:0000256" key="1">
    <source>
        <dbReference type="ARBA" id="ARBA00004370"/>
    </source>
</evidence>
<protein>
    <recommendedName>
        <fullName evidence="8">Amino acid transporter transmembrane domain-containing protein</fullName>
    </recommendedName>
</protein>
<accession>A0A1E4TZ19</accession>
<dbReference type="PANTHER" id="PTHR48017">
    <property type="entry name" value="OS05G0424000 PROTEIN-RELATED"/>
    <property type="match status" value="1"/>
</dbReference>
<keyword evidence="5 7" id="KW-0472">Membrane</keyword>
<organism evidence="9 10">
    <name type="scientific">Pachysolen tannophilus NRRL Y-2460</name>
    <dbReference type="NCBI Taxonomy" id="669874"/>
    <lineage>
        <taxon>Eukaryota</taxon>
        <taxon>Fungi</taxon>
        <taxon>Dikarya</taxon>
        <taxon>Ascomycota</taxon>
        <taxon>Saccharomycotina</taxon>
        <taxon>Pichiomycetes</taxon>
        <taxon>Pachysolenaceae</taxon>
        <taxon>Pachysolen</taxon>
    </lineage>
</organism>
<gene>
    <name evidence="9" type="ORF">PACTADRAFT_1570</name>
</gene>
<dbReference type="OrthoDB" id="655540at2759"/>
<feature type="region of interest" description="Disordered" evidence="6">
    <location>
        <begin position="1"/>
        <end position="45"/>
    </location>
</feature>
<feature type="transmembrane region" description="Helical" evidence="7">
    <location>
        <begin position="129"/>
        <end position="151"/>
    </location>
</feature>
<keyword evidence="4 7" id="KW-1133">Transmembrane helix</keyword>
<evidence type="ECO:0000256" key="2">
    <source>
        <dbReference type="ARBA" id="ARBA00022448"/>
    </source>
</evidence>
<proteinExistence type="predicted"/>
<comment type="subcellular location">
    <subcellularLocation>
        <location evidence="1">Membrane</location>
    </subcellularLocation>
</comment>
<evidence type="ECO:0000256" key="7">
    <source>
        <dbReference type="SAM" id="Phobius"/>
    </source>
</evidence>
<dbReference type="STRING" id="669874.A0A1E4TZ19"/>
<evidence type="ECO:0000256" key="4">
    <source>
        <dbReference type="ARBA" id="ARBA00022989"/>
    </source>
</evidence>
<evidence type="ECO:0000256" key="5">
    <source>
        <dbReference type="ARBA" id="ARBA00023136"/>
    </source>
</evidence>
<dbReference type="AlphaFoldDB" id="A0A1E4TZ19"/>
<reference evidence="10" key="1">
    <citation type="submission" date="2016-05" db="EMBL/GenBank/DDBJ databases">
        <title>Comparative genomics of biotechnologically important yeasts.</title>
        <authorList>
            <consortium name="DOE Joint Genome Institute"/>
            <person name="Riley R."/>
            <person name="Haridas S."/>
            <person name="Wolfe K.H."/>
            <person name="Lopes M.R."/>
            <person name="Hittinger C.T."/>
            <person name="Goker M."/>
            <person name="Salamov A."/>
            <person name="Wisecaver J."/>
            <person name="Long T.M."/>
            <person name="Aerts A.L."/>
            <person name="Barry K."/>
            <person name="Choi C."/>
            <person name="Clum A."/>
            <person name="Coughlan A.Y."/>
            <person name="Deshpande S."/>
            <person name="Douglass A.P."/>
            <person name="Hanson S.J."/>
            <person name="Klenk H.-P."/>
            <person name="Labutti K."/>
            <person name="Lapidus A."/>
            <person name="Lindquist E."/>
            <person name="Lipzen A."/>
            <person name="Meier-Kolthoff J.P."/>
            <person name="Ohm R.A."/>
            <person name="Otillar R.P."/>
            <person name="Pangilinan J."/>
            <person name="Peng Y."/>
            <person name="Rokas A."/>
            <person name="Rosa C.A."/>
            <person name="Scheuner C."/>
            <person name="Sibirny A.A."/>
            <person name="Slot J.C."/>
            <person name="Stielow J.B."/>
            <person name="Sun H."/>
            <person name="Kurtzman C.P."/>
            <person name="Blackwell M."/>
            <person name="Grigoriev I.V."/>
            <person name="Jeffries T.W."/>
        </authorList>
    </citation>
    <scope>NUCLEOTIDE SEQUENCE [LARGE SCALE GENOMIC DNA]</scope>
    <source>
        <strain evidence="10">NRRL Y-2460</strain>
    </source>
</reference>
<evidence type="ECO:0000313" key="9">
    <source>
        <dbReference type="EMBL" id="ODV96986.1"/>
    </source>
</evidence>
<keyword evidence="2" id="KW-0813">Transport</keyword>
<evidence type="ECO:0000256" key="3">
    <source>
        <dbReference type="ARBA" id="ARBA00022692"/>
    </source>
</evidence>
<feature type="transmembrane region" description="Helical" evidence="7">
    <location>
        <begin position="187"/>
        <end position="209"/>
    </location>
</feature>
<name>A0A1E4TZ19_PACTA</name>
<dbReference type="GO" id="GO:0016020">
    <property type="term" value="C:membrane"/>
    <property type="evidence" value="ECO:0007669"/>
    <property type="project" value="UniProtKB-SubCell"/>
</dbReference>
<dbReference type="Pfam" id="PF01490">
    <property type="entry name" value="Aa_trans"/>
    <property type="match status" value="1"/>
</dbReference>
<dbReference type="InterPro" id="IPR013057">
    <property type="entry name" value="AA_transpt_TM"/>
</dbReference>
<evidence type="ECO:0000259" key="8">
    <source>
        <dbReference type="Pfam" id="PF01490"/>
    </source>
</evidence>
<feature type="transmembrane region" description="Helical" evidence="7">
    <location>
        <begin position="235"/>
        <end position="256"/>
    </location>
</feature>
<feature type="transmembrane region" description="Helical" evidence="7">
    <location>
        <begin position="312"/>
        <end position="333"/>
    </location>
</feature>
<feature type="transmembrane region" description="Helical" evidence="7">
    <location>
        <begin position="362"/>
        <end position="379"/>
    </location>
</feature>
<dbReference type="EMBL" id="KV454012">
    <property type="protein sequence ID" value="ODV96986.1"/>
    <property type="molecule type" value="Genomic_DNA"/>
</dbReference>
<feature type="transmembrane region" description="Helical" evidence="7">
    <location>
        <begin position="420"/>
        <end position="442"/>
    </location>
</feature>
<feature type="transmembrane region" description="Helical" evidence="7">
    <location>
        <begin position="385"/>
        <end position="408"/>
    </location>
</feature>
<dbReference type="Gene3D" id="1.20.1740.10">
    <property type="entry name" value="Amino acid/polyamine transporter I"/>
    <property type="match status" value="1"/>
</dbReference>